<reference evidence="1" key="1">
    <citation type="submission" date="2020-05" db="EMBL/GenBank/DDBJ databases">
        <authorList>
            <person name="Chiriac C."/>
            <person name="Salcher M."/>
            <person name="Ghai R."/>
            <person name="Kavagutti S V."/>
        </authorList>
    </citation>
    <scope>NUCLEOTIDE SEQUENCE</scope>
</reference>
<dbReference type="EMBL" id="LR798403">
    <property type="protein sequence ID" value="CAB5229469.1"/>
    <property type="molecule type" value="Genomic_DNA"/>
</dbReference>
<proteinExistence type="predicted"/>
<organism evidence="1">
    <name type="scientific">uncultured Caudovirales phage</name>
    <dbReference type="NCBI Taxonomy" id="2100421"/>
    <lineage>
        <taxon>Viruses</taxon>
        <taxon>Duplodnaviria</taxon>
        <taxon>Heunggongvirae</taxon>
        <taxon>Uroviricota</taxon>
        <taxon>Caudoviricetes</taxon>
        <taxon>Peduoviridae</taxon>
        <taxon>Maltschvirus</taxon>
        <taxon>Maltschvirus maltsch</taxon>
    </lineage>
</organism>
<accession>A0A6J5SJF2</accession>
<protein>
    <submittedName>
        <fullName evidence="1">Uncharacterized protein</fullName>
    </submittedName>
</protein>
<name>A0A6J5SJF2_9CAUD</name>
<gene>
    <name evidence="1" type="ORF">UFOVP1466_43</name>
    <name evidence="2" type="ORF">UFOVP1554_5</name>
</gene>
<evidence type="ECO:0000313" key="2">
    <source>
        <dbReference type="EMBL" id="CAB5229469.1"/>
    </source>
</evidence>
<sequence>MVVSMTPKQEEALRDYLQEVITPLIEQVLVKKLGQAMTFAKEELIQPKREWQGLTEDDRDIILRSEGSIFDLTEAKLKERNT</sequence>
<dbReference type="EMBL" id="LR797415">
    <property type="protein sequence ID" value="CAB4214411.1"/>
    <property type="molecule type" value="Genomic_DNA"/>
</dbReference>
<evidence type="ECO:0000313" key="1">
    <source>
        <dbReference type="EMBL" id="CAB4214411.1"/>
    </source>
</evidence>